<dbReference type="GO" id="GO:0006423">
    <property type="term" value="P:cysteinyl-tRNA aminoacylation"/>
    <property type="evidence" value="ECO:0007669"/>
    <property type="project" value="InterPro"/>
</dbReference>
<evidence type="ECO:0000259" key="13">
    <source>
        <dbReference type="Pfam" id="PF01406"/>
    </source>
</evidence>
<dbReference type="AlphaFoldDB" id="A0A3P6S9L0"/>
<dbReference type="SUPFAM" id="SSF47323">
    <property type="entry name" value="Anticodon-binding domain of a subclass of class I aminoacyl-tRNA synthetases"/>
    <property type="match status" value="1"/>
</dbReference>
<dbReference type="GO" id="GO:0046872">
    <property type="term" value="F:metal ion binding"/>
    <property type="evidence" value="ECO:0007669"/>
    <property type="project" value="UniProtKB-KW"/>
</dbReference>
<sequence length="830" mass="95725">MLKDESRYPFTVSDMILIERDNFTELVGTNIFHRTSVLLFLVNRIQLLFGQLATKVTVTNSCYLKLGSGNMAVVNGANTANSAIGGKCPQKTWKLPVAEPAPQLYLYNSFTRKKELFVPLNPKQVKWYICGPTVYDSSHIGHARAYLSFDILRRVLQDYFGYDIQYIMNITDIDDKIIKRARQLYLLENYISGRFGELSITKVIEDTLSALDQFKTKCIDETDPDKKSMLADMCSDVHVAVKKLECSLLQSEQQETEKSKNELLHAAKDVLSDWLDSLYRHTVSDLAVFDRLAKKYENEFLCDMARLNVLPPTVLTRVSEYVPEIIAYVEKIIDNGYGYVTKDGSVYFDTVKFDNSENHSYCKLVPEAFGDNEQLMKNMRESEGDLSMGNLQHKRNVTDFALWKSSKDGEPYWNSPWGKGRPGWHIECSAMSSRICGSSLDIHAGGFDLKFPHHDNEIAQVEAHYDIENWVNYFLHCGSLRIAGLKMSKSLKNFITIREALKHYSARQLRILFLMHNWNDVLDYSNASMERALQFEKITSEFFLVVKDCLRKHYKLDTSESYQKYDDVELVLVDNFCEIKTEINVALCDSIDTRTVIEKLRELIGIGNAYISEKEKNNVVPNCLLLRNIALYMTRLLKIFGVIPESVDIGFPIEQNGMSSYDTSFSCKDELLMPYLTALVDFRENIRNVAREQKIIEILEECDRLRDEVLPELGVRLEDRNAQTCVKLVDRETLLREQEQKKAIEIAKEEEKHRKQCERAEKQASKRIPPSEMFKQGKDAAKFLKYDDKGIPTHLANGEEISKKQRKKLEKLYEMQRKNYAQTVHELSSD</sequence>
<evidence type="ECO:0000256" key="5">
    <source>
        <dbReference type="ARBA" id="ARBA00022741"/>
    </source>
</evidence>
<evidence type="ECO:0000313" key="15">
    <source>
        <dbReference type="Proteomes" id="UP000277928"/>
    </source>
</evidence>
<evidence type="ECO:0000256" key="9">
    <source>
        <dbReference type="ARBA" id="ARBA00023146"/>
    </source>
</evidence>
<evidence type="ECO:0000256" key="2">
    <source>
        <dbReference type="ARBA" id="ARBA00012832"/>
    </source>
</evidence>
<reference evidence="14 15" key="1">
    <citation type="submission" date="2018-08" db="EMBL/GenBank/DDBJ databases">
        <authorList>
            <person name="Laetsch R D."/>
            <person name="Stevens L."/>
            <person name="Kumar S."/>
            <person name="Blaxter L. M."/>
        </authorList>
    </citation>
    <scope>NUCLEOTIDE SEQUENCE [LARGE SCALE GENOMIC DNA]</scope>
</reference>
<keyword evidence="7" id="KW-0067">ATP-binding</keyword>
<proteinExistence type="inferred from homology"/>
<dbReference type="SUPFAM" id="SSF52374">
    <property type="entry name" value="Nucleotidylyl transferase"/>
    <property type="match status" value="1"/>
</dbReference>
<accession>A0A3P6S9L0</accession>
<dbReference type="PRINTS" id="PR00983">
    <property type="entry name" value="TRNASYNTHCYS"/>
</dbReference>
<dbReference type="EMBL" id="UYRX01000074">
    <property type="protein sequence ID" value="VDK72632.1"/>
    <property type="molecule type" value="Genomic_DNA"/>
</dbReference>
<evidence type="ECO:0000256" key="3">
    <source>
        <dbReference type="ARBA" id="ARBA00022598"/>
    </source>
</evidence>
<evidence type="ECO:0000256" key="4">
    <source>
        <dbReference type="ARBA" id="ARBA00022723"/>
    </source>
</evidence>
<evidence type="ECO:0000256" key="7">
    <source>
        <dbReference type="ARBA" id="ARBA00022840"/>
    </source>
</evidence>
<dbReference type="PANTHER" id="PTHR10890:SF3">
    <property type="entry name" value="CYSTEINE--TRNA LIGASE, CYTOPLASMIC"/>
    <property type="match status" value="1"/>
</dbReference>
<feature type="region of interest" description="Disordered" evidence="12">
    <location>
        <begin position="752"/>
        <end position="771"/>
    </location>
</feature>
<dbReference type="GO" id="GO:0005524">
    <property type="term" value="F:ATP binding"/>
    <property type="evidence" value="ECO:0007669"/>
    <property type="project" value="UniProtKB-KW"/>
</dbReference>
<feature type="compositionally biased region" description="Basic and acidic residues" evidence="12">
    <location>
        <begin position="752"/>
        <end position="764"/>
    </location>
</feature>
<dbReference type="NCBIfam" id="TIGR00435">
    <property type="entry name" value="cysS"/>
    <property type="match status" value="1"/>
</dbReference>
<dbReference type="GO" id="GO:0004817">
    <property type="term" value="F:cysteine-tRNA ligase activity"/>
    <property type="evidence" value="ECO:0007669"/>
    <property type="project" value="UniProtKB-EC"/>
</dbReference>
<comment type="cofactor">
    <cofactor evidence="1">
        <name>Zn(2+)</name>
        <dbReference type="ChEBI" id="CHEBI:29105"/>
    </cofactor>
</comment>
<dbReference type="CDD" id="cd00672">
    <property type="entry name" value="CysRS_core"/>
    <property type="match status" value="1"/>
</dbReference>
<protein>
    <recommendedName>
        <fullName evidence="11">Cysteine--tRNA ligase, cytoplasmic</fullName>
        <ecNumber evidence="2">6.1.1.16</ecNumber>
    </recommendedName>
    <alternativeName>
        <fullName evidence="10">Cysteinyl-tRNA synthetase</fullName>
    </alternativeName>
</protein>
<dbReference type="InterPro" id="IPR015803">
    <property type="entry name" value="Cys-tRNA-ligase"/>
</dbReference>
<keyword evidence="15" id="KW-1185">Reference proteome</keyword>
<dbReference type="Gene3D" id="3.40.50.620">
    <property type="entry name" value="HUPs"/>
    <property type="match status" value="1"/>
</dbReference>
<dbReference type="OMA" id="FHNDMKS"/>
<dbReference type="InterPro" id="IPR014729">
    <property type="entry name" value="Rossmann-like_a/b/a_fold"/>
</dbReference>
<dbReference type="PANTHER" id="PTHR10890">
    <property type="entry name" value="CYSTEINYL-TRNA SYNTHETASE"/>
    <property type="match status" value="1"/>
</dbReference>
<evidence type="ECO:0000256" key="1">
    <source>
        <dbReference type="ARBA" id="ARBA00001947"/>
    </source>
</evidence>
<dbReference type="Pfam" id="PF01406">
    <property type="entry name" value="tRNA-synt_1e"/>
    <property type="match status" value="1"/>
</dbReference>
<evidence type="ECO:0000256" key="6">
    <source>
        <dbReference type="ARBA" id="ARBA00022833"/>
    </source>
</evidence>
<evidence type="ECO:0000313" key="14">
    <source>
        <dbReference type="EMBL" id="VDK72632.1"/>
    </source>
</evidence>
<dbReference type="OrthoDB" id="438179at2759"/>
<name>A0A3P6S9L0_LITSI</name>
<keyword evidence="5" id="KW-0547">Nucleotide-binding</keyword>
<dbReference type="InterPro" id="IPR032678">
    <property type="entry name" value="tRNA-synt_1_cat_dom"/>
</dbReference>
<dbReference type="InterPro" id="IPR024909">
    <property type="entry name" value="Cys-tRNA/MSH_ligase"/>
</dbReference>
<dbReference type="InterPro" id="IPR009080">
    <property type="entry name" value="tRNAsynth_Ia_anticodon-bd"/>
</dbReference>
<evidence type="ECO:0000256" key="10">
    <source>
        <dbReference type="ARBA" id="ARBA00031499"/>
    </source>
</evidence>
<dbReference type="Proteomes" id="UP000277928">
    <property type="component" value="Unassembled WGS sequence"/>
</dbReference>
<keyword evidence="8" id="KW-0648">Protein biosynthesis</keyword>
<dbReference type="GO" id="GO:0005737">
    <property type="term" value="C:cytoplasm"/>
    <property type="evidence" value="ECO:0007669"/>
    <property type="project" value="TreeGrafter"/>
</dbReference>
<keyword evidence="9" id="KW-0030">Aminoacyl-tRNA synthetase</keyword>
<feature type="domain" description="tRNA synthetases class I catalytic" evidence="13">
    <location>
        <begin position="117"/>
        <end position="532"/>
    </location>
</feature>
<dbReference type="HAMAP" id="MF_00041">
    <property type="entry name" value="Cys_tRNA_synth"/>
    <property type="match status" value="1"/>
</dbReference>
<dbReference type="STRING" id="42156.A0A3P6S9L0"/>
<evidence type="ECO:0000256" key="8">
    <source>
        <dbReference type="ARBA" id="ARBA00022917"/>
    </source>
</evidence>
<evidence type="ECO:0000256" key="12">
    <source>
        <dbReference type="SAM" id="MobiDB-lite"/>
    </source>
</evidence>
<dbReference type="EC" id="6.1.1.16" evidence="2"/>
<gene>
    <name evidence="14" type="ORF">NLS_LOCUS1842</name>
</gene>
<organism evidence="14 15">
    <name type="scientific">Litomosoides sigmodontis</name>
    <name type="common">Filarial nematode worm</name>
    <dbReference type="NCBI Taxonomy" id="42156"/>
    <lineage>
        <taxon>Eukaryota</taxon>
        <taxon>Metazoa</taxon>
        <taxon>Ecdysozoa</taxon>
        <taxon>Nematoda</taxon>
        <taxon>Chromadorea</taxon>
        <taxon>Rhabditida</taxon>
        <taxon>Spirurina</taxon>
        <taxon>Spiruromorpha</taxon>
        <taxon>Filarioidea</taxon>
        <taxon>Onchocercidae</taxon>
        <taxon>Litomosoides</taxon>
    </lineage>
</organism>
<evidence type="ECO:0000256" key="11">
    <source>
        <dbReference type="ARBA" id="ARBA00039362"/>
    </source>
</evidence>
<keyword evidence="3" id="KW-0436">Ligase</keyword>
<keyword evidence="6" id="KW-0862">Zinc</keyword>
<keyword evidence="4" id="KW-0479">Metal-binding</keyword>